<dbReference type="STRING" id="1702221.AALO17_04030"/>
<dbReference type="RefSeq" id="WP_082743177.1">
    <property type="nucleotide sequence ID" value="NZ_CAMTBT010000026.1"/>
</dbReference>
<dbReference type="InterPro" id="IPR028082">
    <property type="entry name" value="Peripla_BP_I"/>
</dbReference>
<organism evidence="5 6">
    <name type="scientific">Faecalibaculum rodentium</name>
    <dbReference type="NCBI Taxonomy" id="1702221"/>
    <lineage>
        <taxon>Bacteria</taxon>
        <taxon>Bacillati</taxon>
        <taxon>Bacillota</taxon>
        <taxon>Erysipelotrichia</taxon>
        <taxon>Erysipelotrichales</taxon>
        <taxon>Erysipelotrichaceae</taxon>
        <taxon>Faecalibaculum</taxon>
    </lineage>
</organism>
<dbReference type="GO" id="GO:0003700">
    <property type="term" value="F:DNA-binding transcription factor activity"/>
    <property type="evidence" value="ECO:0007669"/>
    <property type="project" value="TreeGrafter"/>
</dbReference>
<dbReference type="Pfam" id="PF13377">
    <property type="entry name" value="Peripla_BP_3"/>
    <property type="match status" value="1"/>
</dbReference>
<keyword evidence="3" id="KW-0804">Transcription</keyword>
<name>A0A140DSB0_9FIRM</name>
<dbReference type="AlphaFoldDB" id="A0A140DSB0"/>
<dbReference type="SUPFAM" id="SSF53822">
    <property type="entry name" value="Periplasmic binding protein-like I"/>
    <property type="match status" value="1"/>
</dbReference>
<evidence type="ECO:0000313" key="6">
    <source>
        <dbReference type="Proteomes" id="UP000069771"/>
    </source>
</evidence>
<reference evidence="5 6" key="1">
    <citation type="journal article" date="2016" name="Gut Pathog.">
        <title>Whole genome sequencing of "Faecalibaculum rodentium" ALO17, isolated from C57BL/6J laboratory mouse feces.</title>
        <authorList>
            <person name="Lim S."/>
            <person name="Chang D.H."/>
            <person name="Ahn S."/>
            <person name="Kim B.C."/>
        </authorList>
    </citation>
    <scope>NUCLEOTIDE SEQUENCE [LARGE SCALE GENOMIC DNA]</scope>
    <source>
        <strain evidence="5 6">Alo17</strain>
    </source>
</reference>
<keyword evidence="2" id="KW-0238">DNA-binding</keyword>
<dbReference type="KEGG" id="fro:AALO17_04030"/>
<keyword evidence="6" id="KW-1185">Reference proteome</keyword>
<protein>
    <recommendedName>
        <fullName evidence="4">Transcriptional regulator LacI/GalR-like sensor domain-containing protein</fullName>
    </recommendedName>
</protein>
<dbReference type="Proteomes" id="UP000069771">
    <property type="component" value="Chromosome"/>
</dbReference>
<dbReference type="OrthoDB" id="308642at2"/>
<accession>A0A140DSB0</accession>
<feature type="domain" description="Transcriptional regulator LacI/GalR-like sensor" evidence="4">
    <location>
        <begin position="19"/>
        <end position="83"/>
    </location>
</feature>
<dbReference type="GeneID" id="78477257"/>
<gene>
    <name evidence="5" type="ORF">AALO17_04030</name>
</gene>
<sequence>MEGVILIATMITEAHVRLQADRVAMAVIREARQLNLWIPGDLSIMSFRGYEFGELMEPQLATVRFENEEAGIIAARTLIQMCRH</sequence>
<dbReference type="EMBL" id="CP011391">
    <property type="protein sequence ID" value="AMK53537.1"/>
    <property type="molecule type" value="Genomic_DNA"/>
</dbReference>
<proteinExistence type="predicted"/>
<dbReference type="InterPro" id="IPR046335">
    <property type="entry name" value="LacI/GalR-like_sensor"/>
</dbReference>
<evidence type="ECO:0000256" key="1">
    <source>
        <dbReference type="ARBA" id="ARBA00023015"/>
    </source>
</evidence>
<dbReference type="Gene3D" id="3.40.50.2300">
    <property type="match status" value="2"/>
</dbReference>
<evidence type="ECO:0000313" key="5">
    <source>
        <dbReference type="EMBL" id="AMK53537.1"/>
    </source>
</evidence>
<keyword evidence="1" id="KW-0805">Transcription regulation</keyword>
<evidence type="ECO:0000259" key="4">
    <source>
        <dbReference type="Pfam" id="PF13377"/>
    </source>
</evidence>
<dbReference type="GO" id="GO:0000976">
    <property type="term" value="F:transcription cis-regulatory region binding"/>
    <property type="evidence" value="ECO:0007669"/>
    <property type="project" value="TreeGrafter"/>
</dbReference>
<evidence type="ECO:0000256" key="2">
    <source>
        <dbReference type="ARBA" id="ARBA00023125"/>
    </source>
</evidence>
<evidence type="ECO:0000256" key="3">
    <source>
        <dbReference type="ARBA" id="ARBA00023163"/>
    </source>
</evidence>
<dbReference type="PANTHER" id="PTHR30146:SF154">
    <property type="entry name" value="TRANSCRIPTION REGULATOR, MEMBER OF GALR FAMILY"/>
    <property type="match status" value="1"/>
</dbReference>
<dbReference type="PANTHER" id="PTHR30146">
    <property type="entry name" value="LACI-RELATED TRANSCRIPTIONAL REPRESSOR"/>
    <property type="match status" value="1"/>
</dbReference>